<dbReference type="PANTHER" id="PTHR12899">
    <property type="entry name" value="39S RIBOSOMAL PROTEIN L18, MITOCHONDRIAL"/>
    <property type="match status" value="1"/>
</dbReference>
<evidence type="ECO:0000256" key="5">
    <source>
        <dbReference type="ARBA" id="ARBA00023274"/>
    </source>
</evidence>
<dbReference type="AlphaFoldDB" id="A0A098LAY1"/>
<comment type="similarity">
    <text evidence="1 7">Belongs to the universal ribosomal protein uL18 family.</text>
</comment>
<dbReference type="STRING" id="153721.MYP_1344"/>
<dbReference type="Gene3D" id="3.30.420.100">
    <property type="match status" value="1"/>
</dbReference>
<dbReference type="CDD" id="cd00432">
    <property type="entry name" value="Ribosomal_L18_L5e"/>
    <property type="match status" value="1"/>
</dbReference>
<evidence type="ECO:0000256" key="4">
    <source>
        <dbReference type="ARBA" id="ARBA00022980"/>
    </source>
</evidence>
<evidence type="ECO:0000256" key="7">
    <source>
        <dbReference type="HAMAP-Rule" id="MF_01337"/>
    </source>
</evidence>
<dbReference type="OrthoDB" id="9810939at2"/>
<keyword evidence="9" id="KW-1185">Reference proteome</keyword>
<keyword evidence="5 7" id="KW-0687">Ribonucleoprotein</keyword>
<evidence type="ECO:0000313" key="8">
    <source>
        <dbReference type="EMBL" id="GAL84116.1"/>
    </source>
</evidence>
<evidence type="ECO:0000256" key="1">
    <source>
        <dbReference type="ARBA" id="ARBA00007116"/>
    </source>
</evidence>
<dbReference type="SUPFAM" id="SSF53137">
    <property type="entry name" value="Translational machinery components"/>
    <property type="match status" value="1"/>
</dbReference>
<reference evidence="8 9" key="1">
    <citation type="submission" date="2014-09" db="EMBL/GenBank/DDBJ databases">
        <title>Sporocytophaga myxococcoides PG-01 genome sequencing.</title>
        <authorList>
            <person name="Liu L."/>
            <person name="Gao P.J."/>
            <person name="Chen G.J."/>
            <person name="Wang L.S."/>
        </authorList>
    </citation>
    <scope>NUCLEOTIDE SEQUENCE [LARGE SCALE GENOMIC DNA]</scope>
    <source>
        <strain evidence="8 9">PG-01</strain>
    </source>
</reference>
<sequence length="116" mass="12653">MATKKDLRRLRIKRSIRKKISGTGVKPRLSVFRSNTSIYAQIIDDIAGKTIISASSVELKSQKGTKSELSKSVGLKIAEKAKSNGISEVVFDRGGYLYHGRVKALAEGAREGGLKF</sequence>
<dbReference type="HAMAP" id="MF_01337_B">
    <property type="entry name" value="Ribosomal_uL18_B"/>
    <property type="match status" value="1"/>
</dbReference>
<dbReference type="EMBL" id="BBLT01000002">
    <property type="protein sequence ID" value="GAL84116.1"/>
    <property type="molecule type" value="Genomic_DNA"/>
</dbReference>
<dbReference type="GO" id="GO:0006412">
    <property type="term" value="P:translation"/>
    <property type="evidence" value="ECO:0007669"/>
    <property type="project" value="UniProtKB-UniRule"/>
</dbReference>
<keyword evidence="4 7" id="KW-0689">Ribosomal protein</keyword>
<gene>
    <name evidence="7" type="primary">rplR</name>
    <name evidence="8" type="ORF">MYP_1344</name>
</gene>
<comment type="subunit">
    <text evidence="7">Part of the 50S ribosomal subunit; part of the 5S rRNA/L5/L18/L25 subcomplex. Contacts the 5S and 23S rRNAs.</text>
</comment>
<proteinExistence type="inferred from homology"/>
<dbReference type="InterPro" id="IPR005484">
    <property type="entry name" value="Ribosomal_uL18_bac/plant/anim"/>
</dbReference>
<dbReference type="FunFam" id="3.30.420.100:FF:000001">
    <property type="entry name" value="50S ribosomal protein L18"/>
    <property type="match status" value="1"/>
</dbReference>
<evidence type="ECO:0000256" key="6">
    <source>
        <dbReference type="ARBA" id="ARBA00035197"/>
    </source>
</evidence>
<dbReference type="GO" id="GO:0008097">
    <property type="term" value="F:5S rRNA binding"/>
    <property type="evidence" value="ECO:0007669"/>
    <property type="project" value="TreeGrafter"/>
</dbReference>
<dbReference type="InterPro" id="IPR057268">
    <property type="entry name" value="Ribosomal_L18"/>
</dbReference>
<name>A0A098LAY1_9BACT</name>
<organism evidence="8 9">
    <name type="scientific">Sporocytophaga myxococcoides</name>
    <dbReference type="NCBI Taxonomy" id="153721"/>
    <lineage>
        <taxon>Bacteria</taxon>
        <taxon>Pseudomonadati</taxon>
        <taxon>Bacteroidota</taxon>
        <taxon>Cytophagia</taxon>
        <taxon>Cytophagales</taxon>
        <taxon>Cytophagaceae</taxon>
        <taxon>Sporocytophaga</taxon>
    </lineage>
</organism>
<dbReference type="eggNOG" id="COG0256">
    <property type="taxonomic scope" value="Bacteria"/>
</dbReference>
<keyword evidence="3 7" id="KW-0694">RNA-binding</keyword>
<comment type="caution">
    <text evidence="8">The sequence shown here is derived from an EMBL/GenBank/DDBJ whole genome shotgun (WGS) entry which is preliminary data.</text>
</comment>
<protein>
    <recommendedName>
        <fullName evidence="6 7">Large ribosomal subunit protein uL18</fullName>
    </recommendedName>
</protein>
<comment type="function">
    <text evidence="7">This is one of the proteins that bind and probably mediate the attachment of the 5S RNA into the large ribosomal subunit, where it forms part of the central protuberance.</text>
</comment>
<dbReference type="Pfam" id="PF00861">
    <property type="entry name" value="Ribosomal_L18p"/>
    <property type="match status" value="1"/>
</dbReference>
<dbReference type="InterPro" id="IPR004389">
    <property type="entry name" value="Ribosomal_uL18_bac-type"/>
</dbReference>
<dbReference type="GO" id="GO:0022625">
    <property type="term" value="C:cytosolic large ribosomal subunit"/>
    <property type="evidence" value="ECO:0007669"/>
    <property type="project" value="TreeGrafter"/>
</dbReference>
<accession>A0A098LAY1</accession>
<evidence type="ECO:0000256" key="2">
    <source>
        <dbReference type="ARBA" id="ARBA00022730"/>
    </source>
</evidence>
<dbReference type="NCBIfam" id="TIGR00060">
    <property type="entry name" value="L18_bact"/>
    <property type="match status" value="1"/>
</dbReference>
<dbReference type="GO" id="GO:0003735">
    <property type="term" value="F:structural constituent of ribosome"/>
    <property type="evidence" value="ECO:0007669"/>
    <property type="project" value="InterPro"/>
</dbReference>
<dbReference type="PANTHER" id="PTHR12899:SF3">
    <property type="entry name" value="LARGE RIBOSOMAL SUBUNIT PROTEIN UL18M"/>
    <property type="match status" value="1"/>
</dbReference>
<dbReference type="RefSeq" id="WP_045460142.1">
    <property type="nucleotide sequence ID" value="NZ_BBLT01000002.1"/>
</dbReference>
<evidence type="ECO:0000256" key="3">
    <source>
        <dbReference type="ARBA" id="ARBA00022884"/>
    </source>
</evidence>
<dbReference type="Proteomes" id="UP000030185">
    <property type="component" value="Unassembled WGS sequence"/>
</dbReference>
<evidence type="ECO:0000313" key="9">
    <source>
        <dbReference type="Proteomes" id="UP000030185"/>
    </source>
</evidence>
<keyword evidence="2 7" id="KW-0699">rRNA-binding</keyword>